<keyword evidence="2" id="KW-1185">Reference proteome</keyword>
<dbReference type="AlphaFoldDB" id="A0A1Z9Z1D0"/>
<dbReference type="Proteomes" id="UP000196536">
    <property type="component" value="Unassembled WGS sequence"/>
</dbReference>
<accession>A0A1Z9Z1D0</accession>
<evidence type="ECO:0000313" key="1">
    <source>
        <dbReference type="EMBL" id="OUY08291.1"/>
    </source>
</evidence>
<sequence>MGLEGGLNPYAYAGNNPVMNVDPTGLFSMLNDLAMSNVWVNNLDNMNWLNRQQASFERVSANIGKGLSYYGTGMNDFISYSVSYEALSARNIRVGGYLSNRIQPIVTRQSFAEDLQTGGDVLTALGVGCGFTVVCAPTAPALVAIGGGVNLIGTALDTELSGLQKGISIAGGRLAGQRMTKEFLDGGFSKPVSNAAGEALGYGVGGLPASYNETCKNIHPPYKC</sequence>
<protein>
    <recommendedName>
        <fullName evidence="3">RHS repeat-associated core domain-containing protein</fullName>
    </recommendedName>
</protein>
<evidence type="ECO:0000313" key="2">
    <source>
        <dbReference type="Proteomes" id="UP000196536"/>
    </source>
</evidence>
<name>A0A1Z9Z1D0_9GAMM</name>
<reference evidence="1 2" key="1">
    <citation type="submission" date="2017-05" db="EMBL/GenBank/DDBJ databases">
        <title>Acinetobacter populi ANC 5415 (= PBJ7), whole genome shotgun sequencing project.</title>
        <authorList>
            <person name="Nemec A."/>
            <person name="Radolfova-Krizova L."/>
        </authorList>
    </citation>
    <scope>NUCLEOTIDE SEQUENCE [LARGE SCALE GENOMIC DNA]</scope>
    <source>
        <strain evidence="1 2">PBJ7</strain>
    </source>
</reference>
<comment type="caution">
    <text evidence="1">The sequence shown here is derived from an EMBL/GenBank/DDBJ whole genome shotgun (WGS) entry which is preliminary data.</text>
</comment>
<proteinExistence type="predicted"/>
<evidence type="ECO:0008006" key="3">
    <source>
        <dbReference type="Google" id="ProtNLM"/>
    </source>
</evidence>
<dbReference type="EMBL" id="NEXX01000001">
    <property type="protein sequence ID" value="OUY08291.1"/>
    <property type="molecule type" value="Genomic_DNA"/>
</dbReference>
<dbReference type="Gene3D" id="2.180.10.10">
    <property type="entry name" value="RHS repeat-associated core"/>
    <property type="match status" value="1"/>
</dbReference>
<organism evidence="1 2">
    <name type="scientific">Acinetobacter populi</name>
    <dbReference type="NCBI Taxonomy" id="1582270"/>
    <lineage>
        <taxon>Bacteria</taxon>
        <taxon>Pseudomonadati</taxon>
        <taxon>Pseudomonadota</taxon>
        <taxon>Gammaproteobacteria</taxon>
        <taxon>Moraxellales</taxon>
        <taxon>Moraxellaceae</taxon>
        <taxon>Acinetobacter</taxon>
    </lineage>
</organism>
<gene>
    <name evidence="1" type="ORF">CAP51_01325</name>
</gene>